<name>A0A428V2M6_9HYPO</name>
<comment type="caution">
    <text evidence="1">The sequence shown here is derived from an EMBL/GenBank/DDBJ whole genome shotgun (WGS) entry which is preliminary data.</text>
</comment>
<reference evidence="1 2" key="1">
    <citation type="submission" date="2017-06" db="EMBL/GenBank/DDBJ databases">
        <title>Cmopartive genomic analysis of Ambrosia Fusariam Clade fungi.</title>
        <authorList>
            <person name="Stajich J.E."/>
            <person name="Carrillo J."/>
            <person name="Kijimoto T."/>
            <person name="Eskalen A."/>
            <person name="O'Donnell K."/>
            <person name="Kasson M."/>
        </authorList>
    </citation>
    <scope>NUCLEOTIDE SEQUENCE [LARGE SCALE GENOMIC DNA]</scope>
    <source>
        <strain evidence="1 2">NRRL 20438</strain>
    </source>
</reference>
<evidence type="ECO:0000313" key="2">
    <source>
        <dbReference type="Proteomes" id="UP000288429"/>
    </source>
</evidence>
<proteinExistence type="predicted"/>
<protein>
    <recommendedName>
        <fullName evidence="3">Aminoglycoside phosphotransferase domain-containing protein</fullName>
    </recommendedName>
</protein>
<sequence length="396" mass="45361">MATMKEQYDLAMETLIRPVQCTSDDLKRYIDLHLKQWASSFRQINASSWIIFNKAILTQLPLSKTAEEPNDYVDRNEGFIYRIRELGDDEARPAKTTPIPKEGPVRPNYRAWQPLYVEYNVGSTGCLKFVPAKADATHVNHHALEHENIGYVSKQGPKHFRVPRVVYHIEFEGKYSILTERVGTPVLDRPIPFRFLTRLLGQIAEAVSEMARWEAPSVQGVNGKDVQWWIFEHVTPDVFAEGKRASDCIQEYLGDKGFTLWPCGFLNGHVGLGDVGLDQDFNLVGFNTWRECAFVPKGYIMPFVLYSTDVFGPPVDRKVLPALTQALWRTGVASMTCKMIKGGLSDETESFSTLLSEQIAIRARYQEREKLGLPWMRSWMFPDNDPRYRPEIYDAE</sequence>
<organism evidence="1 2">
    <name type="scientific">Fusarium ambrosium</name>
    <dbReference type="NCBI Taxonomy" id="131363"/>
    <lineage>
        <taxon>Eukaryota</taxon>
        <taxon>Fungi</taxon>
        <taxon>Dikarya</taxon>
        <taxon>Ascomycota</taxon>
        <taxon>Pezizomycotina</taxon>
        <taxon>Sordariomycetes</taxon>
        <taxon>Hypocreomycetidae</taxon>
        <taxon>Hypocreales</taxon>
        <taxon>Nectriaceae</taxon>
        <taxon>Fusarium</taxon>
        <taxon>Fusarium solani species complex</taxon>
    </lineage>
</organism>
<gene>
    <name evidence="1" type="ORF">CDV31_000416</name>
</gene>
<dbReference type="AlphaFoldDB" id="A0A428V2M6"/>
<dbReference type="EMBL" id="NIZV01000003">
    <property type="protein sequence ID" value="RSM20727.1"/>
    <property type="molecule type" value="Genomic_DNA"/>
</dbReference>
<keyword evidence="2" id="KW-1185">Reference proteome</keyword>
<evidence type="ECO:0008006" key="3">
    <source>
        <dbReference type="Google" id="ProtNLM"/>
    </source>
</evidence>
<accession>A0A428V2M6</accession>
<evidence type="ECO:0000313" key="1">
    <source>
        <dbReference type="EMBL" id="RSM20727.1"/>
    </source>
</evidence>
<dbReference type="Proteomes" id="UP000288429">
    <property type="component" value="Unassembled WGS sequence"/>
</dbReference>